<organism evidence="2">
    <name type="scientific">Loa loa</name>
    <name type="common">Eye worm</name>
    <name type="synonym">Filaria loa</name>
    <dbReference type="NCBI Taxonomy" id="7209"/>
    <lineage>
        <taxon>Eukaryota</taxon>
        <taxon>Metazoa</taxon>
        <taxon>Ecdysozoa</taxon>
        <taxon>Nematoda</taxon>
        <taxon>Chromadorea</taxon>
        <taxon>Rhabditida</taxon>
        <taxon>Spirurina</taxon>
        <taxon>Spiruromorpha</taxon>
        <taxon>Filarioidea</taxon>
        <taxon>Onchocercidae</taxon>
        <taxon>Loa</taxon>
    </lineage>
</organism>
<keyword evidence="1" id="KW-0732">Signal</keyword>
<dbReference type="RefSeq" id="XP_020304737.1">
    <property type="nucleotide sequence ID" value="XM_020451475.1"/>
</dbReference>
<feature type="chain" id="PRO_5010312874" evidence="1">
    <location>
        <begin position="17"/>
        <end position="85"/>
    </location>
</feature>
<dbReference type="InParanoid" id="A0A1S0UEJ6"/>
<dbReference type="EMBL" id="JH712615">
    <property type="protein sequence ID" value="EJD73788.1"/>
    <property type="molecule type" value="Genomic_DNA"/>
</dbReference>
<feature type="signal peptide" evidence="1">
    <location>
        <begin position="1"/>
        <end position="16"/>
    </location>
</feature>
<dbReference type="CTD" id="31252039"/>
<evidence type="ECO:0000313" key="2">
    <source>
        <dbReference type="EMBL" id="EJD73788.1"/>
    </source>
</evidence>
<proteinExistence type="predicted"/>
<reference evidence="2" key="1">
    <citation type="submission" date="2012-04" db="EMBL/GenBank/DDBJ databases">
        <title>The Genome Sequence of Loa loa.</title>
        <authorList>
            <consortium name="The Broad Institute Genome Sequencing Platform"/>
            <consortium name="Broad Institute Genome Sequencing Center for Infectious Disease"/>
            <person name="Nutman T.B."/>
            <person name="Fink D.L."/>
            <person name="Russ C."/>
            <person name="Young S."/>
            <person name="Zeng Q."/>
            <person name="Gargeya S."/>
            <person name="Alvarado L."/>
            <person name="Berlin A."/>
            <person name="Chapman S.B."/>
            <person name="Chen Z."/>
            <person name="Freedman E."/>
            <person name="Gellesch M."/>
            <person name="Goldberg J."/>
            <person name="Griggs A."/>
            <person name="Gujja S."/>
            <person name="Heilman E.R."/>
            <person name="Heiman D."/>
            <person name="Howarth C."/>
            <person name="Mehta T."/>
            <person name="Neiman D."/>
            <person name="Pearson M."/>
            <person name="Roberts A."/>
            <person name="Saif S."/>
            <person name="Shea T."/>
            <person name="Shenoy N."/>
            <person name="Sisk P."/>
            <person name="Stolte C."/>
            <person name="Sykes S."/>
            <person name="White J."/>
            <person name="Yandava C."/>
            <person name="Haas B."/>
            <person name="Henn M.R."/>
            <person name="Nusbaum C."/>
            <person name="Birren B."/>
        </authorList>
    </citation>
    <scope>NUCLEOTIDE SEQUENCE [LARGE SCALE GENOMIC DNA]</scope>
</reference>
<accession>A0A1S0UEJ6</accession>
<sequence>MAKLVAFLLFVIYCGAAPGGGNAGRVMAIVMHGEADKLWDNDQLIGTMQLESTLTNYGTIEDGRLPALERNPMLFVRNTLELIKR</sequence>
<dbReference type="GeneID" id="31252039"/>
<gene>
    <name evidence="2" type="ORF">LOAG_18812</name>
</gene>
<dbReference type="KEGG" id="loa:LOAG_18812"/>
<evidence type="ECO:0000256" key="1">
    <source>
        <dbReference type="SAM" id="SignalP"/>
    </source>
</evidence>
<name>A0A1S0UEJ6_LOALO</name>
<protein>
    <submittedName>
        <fullName evidence="2">Uncharacterized protein</fullName>
    </submittedName>
</protein>
<dbReference type="AlphaFoldDB" id="A0A1S0UEJ6"/>